<organism evidence="1 2">
    <name type="scientific">Phaseolus coccineus</name>
    <name type="common">Scarlet runner bean</name>
    <name type="synonym">Phaseolus multiflorus</name>
    <dbReference type="NCBI Taxonomy" id="3886"/>
    <lineage>
        <taxon>Eukaryota</taxon>
        <taxon>Viridiplantae</taxon>
        <taxon>Streptophyta</taxon>
        <taxon>Embryophyta</taxon>
        <taxon>Tracheophyta</taxon>
        <taxon>Spermatophyta</taxon>
        <taxon>Magnoliopsida</taxon>
        <taxon>eudicotyledons</taxon>
        <taxon>Gunneridae</taxon>
        <taxon>Pentapetalae</taxon>
        <taxon>rosids</taxon>
        <taxon>fabids</taxon>
        <taxon>Fabales</taxon>
        <taxon>Fabaceae</taxon>
        <taxon>Papilionoideae</taxon>
        <taxon>50 kb inversion clade</taxon>
        <taxon>NPAAA clade</taxon>
        <taxon>indigoferoid/millettioid clade</taxon>
        <taxon>Phaseoleae</taxon>
        <taxon>Phaseolus</taxon>
    </lineage>
</organism>
<evidence type="ECO:0000313" key="2">
    <source>
        <dbReference type="Proteomes" id="UP001374584"/>
    </source>
</evidence>
<protein>
    <submittedName>
        <fullName evidence="1">Uncharacterized protein</fullName>
    </submittedName>
</protein>
<name>A0AAN9R7U5_PHACN</name>
<comment type="caution">
    <text evidence="1">The sequence shown here is derived from an EMBL/GenBank/DDBJ whole genome shotgun (WGS) entry which is preliminary data.</text>
</comment>
<gene>
    <name evidence="1" type="ORF">VNO80_16299</name>
</gene>
<dbReference type="EMBL" id="JAYMYR010000006">
    <property type="protein sequence ID" value="KAK7357018.1"/>
    <property type="molecule type" value="Genomic_DNA"/>
</dbReference>
<reference evidence="1 2" key="1">
    <citation type="submission" date="2024-01" db="EMBL/GenBank/DDBJ databases">
        <title>The genomes of 5 underutilized Papilionoideae crops provide insights into root nodulation and disease resistanc.</title>
        <authorList>
            <person name="Jiang F."/>
        </authorList>
    </citation>
    <scope>NUCLEOTIDE SEQUENCE [LARGE SCALE GENOMIC DNA]</scope>
    <source>
        <strain evidence="1">JINMINGXINNONG_FW02</strain>
        <tissue evidence="1">Leaves</tissue>
    </source>
</reference>
<accession>A0AAN9R7U5</accession>
<keyword evidence="2" id="KW-1185">Reference proteome</keyword>
<dbReference type="Proteomes" id="UP001374584">
    <property type="component" value="Unassembled WGS sequence"/>
</dbReference>
<proteinExistence type="predicted"/>
<sequence length="80" mass="8838">MGANVLPSRSEVEKSSGEGRELAYVLARSGVEGEWWQQRGKSCYRKLLPFSITKLLVLHSLPSAQDKHCSLVGSPPGYTY</sequence>
<dbReference type="AlphaFoldDB" id="A0AAN9R7U5"/>
<evidence type="ECO:0000313" key="1">
    <source>
        <dbReference type="EMBL" id="KAK7357018.1"/>
    </source>
</evidence>